<comment type="cofactor">
    <cofactor evidence="1">
        <name>Ca(2+)</name>
        <dbReference type="ChEBI" id="CHEBI:29108"/>
    </cofactor>
</comment>
<evidence type="ECO:0000256" key="3">
    <source>
        <dbReference type="ARBA" id="ARBA00022723"/>
    </source>
</evidence>
<comment type="similarity">
    <text evidence="2">Belongs to the sulfatase family.</text>
</comment>
<evidence type="ECO:0000256" key="1">
    <source>
        <dbReference type="ARBA" id="ARBA00001913"/>
    </source>
</evidence>
<dbReference type="PROSITE" id="PS00523">
    <property type="entry name" value="SULFATASE_1"/>
    <property type="match status" value="1"/>
</dbReference>
<organism evidence="8 9">
    <name type="scientific">Elysia chlorotica</name>
    <name type="common">Eastern emerald elysia</name>
    <name type="synonym">Sea slug</name>
    <dbReference type="NCBI Taxonomy" id="188477"/>
    <lineage>
        <taxon>Eukaryota</taxon>
        <taxon>Metazoa</taxon>
        <taxon>Spiralia</taxon>
        <taxon>Lophotrochozoa</taxon>
        <taxon>Mollusca</taxon>
        <taxon>Gastropoda</taxon>
        <taxon>Heterobranchia</taxon>
        <taxon>Euthyneura</taxon>
        <taxon>Panpulmonata</taxon>
        <taxon>Sacoglossa</taxon>
        <taxon>Placobranchoidea</taxon>
        <taxon>Plakobranchidae</taxon>
        <taxon>Elysia</taxon>
    </lineage>
</organism>
<dbReference type="PROSITE" id="PS00149">
    <property type="entry name" value="SULFATASE_2"/>
    <property type="match status" value="1"/>
</dbReference>
<keyword evidence="5" id="KW-0106">Calcium</keyword>
<evidence type="ECO:0000313" key="8">
    <source>
        <dbReference type="EMBL" id="RUS90319.1"/>
    </source>
</evidence>
<dbReference type="InterPro" id="IPR000917">
    <property type="entry name" value="Sulfatase_N"/>
</dbReference>
<accession>A0A3S1A026</accession>
<protein>
    <recommendedName>
        <fullName evidence="7">Sulfatase N-terminal domain-containing protein</fullName>
    </recommendedName>
</protein>
<evidence type="ECO:0000256" key="4">
    <source>
        <dbReference type="ARBA" id="ARBA00022801"/>
    </source>
</evidence>
<dbReference type="AlphaFoldDB" id="A0A3S1A026"/>
<dbReference type="GO" id="GO:0046872">
    <property type="term" value="F:metal ion binding"/>
    <property type="evidence" value="ECO:0007669"/>
    <property type="project" value="UniProtKB-KW"/>
</dbReference>
<dbReference type="Proteomes" id="UP000271974">
    <property type="component" value="Unassembled WGS sequence"/>
</dbReference>
<dbReference type="STRING" id="188477.A0A3S1A026"/>
<dbReference type="EMBL" id="RQTK01000035">
    <property type="protein sequence ID" value="RUS90319.1"/>
    <property type="molecule type" value="Genomic_DNA"/>
</dbReference>
<dbReference type="InterPro" id="IPR047115">
    <property type="entry name" value="ARSB"/>
</dbReference>
<keyword evidence="6" id="KW-0325">Glycoprotein</keyword>
<evidence type="ECO:0000256" key="2">
    <source>
        <dbReference type="ARBA" id="ARBA00008779"/>
    </source>
</evidence>
<evidence type="ECO:0000256" key="5">
    <source>
        <dbReference type="ARBA" id="ARBA00022837"/>
    </source>
</evidence>
<evidence type="ECO:0000259" key="7">
    <source>
        <dbReference type="Pfam" id="PF00884"/>
    </source>
</evidence>
<dbReference type="Gene3D" id="3.30.1120.10">
    <property type="match status" value="1"/>
</dbReference>
<sequence length="501" mass="55883">GYNDVSFHGSDQIPTPNIDFLAYNGVILNNYYVSPICTPTRSALMTGRHPIHTGMQHKVIVGAMPYGLPLHETVLPQYLNQLGYHSHIVGKWHLGMFKWEYTPLYRGFKSHMGYYQGCGDYYTHTYEGSPTQWGLDFRMDKDVLWNCTGQYSTSLFRDRAVRIIEDHNVSQPLFLYLPFQAVHSGNGDEVHLQAPNSYIDKFSYIENKDRRTYAAMVSALDDAVGDVYDTLNRRGMLANSIIVFTTDNGGPANGYDNNAANNFPLRGLKNSLWEGGVRGVGLVHSPLLSRQGYVSNQMLHVCDWLPTLVSAAGGRSLLDETAPLDGVDAWAMLSHDGPPVRSEMLHNIDPLEVKAALRVGPYKLLVGQINLEYGQWFPPFQLSGDETRLHYLNFTDDLDPRQEAFGPSVPSNRVGAPVTVHCGSKPENASTNCSPEVYPCLFHITSDPCEYNNIAQDNSDIVVAMLERLAEYAATMVPPANKPDDWRGNPALHGGAWVPWQ</sequence>
<evidence type="ECO:0000313" key="9">
    <source>
        <dbReference type="Proteomes" id="UP000271974"/>
    </source>
</evidence>
<name>A0A3S1A026_ELYCH</name>
<keyword evidence="9" id="KW-1185">Reference proteome</keyword>
<proteinExistence type="inferred from homology"/>
<dbReference type="GO" id="GO:0008484">
    <property type="term" value="F:sulfuric ester hydrolase activity"/>
    <property type="evidence" value="ECO:0007669"/>
    <property type="project" value="InterPro"/>
</dbReference>
<dbReference type="InterPro" id="IPR024607">
    <property type="entry name" value="Sulfatase_CS"/>
</dbReference>
<keyword evidence="4" id="KW-0378">Hydrolase</keyword>
<dbReference type="Pfam" id="PF00884">
    <property type="entry name" value="Sulfatase"/>
    <property type="match status" value="1"/>
</dbReference>
<dbReference type="PANTHER" id="PTHR10342:SF273">
    <property type="entry name" value="RE14504P"/>
    <property type="match status" value="1"/>
</dbReference>
<dbReference type="SUPFAM" id="SSF53649">
    <property type="entry name" value="Alkaline phosphatase-like"/>
    <property type="match status" value="1"/>
</dbReference>
<feature type="domain" description="Sulfatase N-terminal" evidence="7">
    <location>
        <begin position="2"/>
        <end position="313"/>
    </location>
</feature>
<dbReference type="OrthoDB" id="103349at2759"/>
<evidence type="ECO:0000256" key="6">
    <source>
        <dbReference type="ARBA" id="ARBA00023180"/>
    </source>
</evidence>
<feature type="non-terminal residue" evidence="8">
    <location>
        <position position="1"/>
    </location>
</feature>
<dbReference type="CDD" id="cd16029">
    <property type="entry name" value="4-S"/>
    <property type="match status" value="1"/>
</dbReference>
<keyword evidence="3" id="KW-0479">Metal-binding</keyword>
<comment type="caution">
    <text evidence="8">The sequence shown here is derived from an EMBL/GenBank/DDBJ whole genome shotgun (WGS) entry which is preliminary data.</text>
</comment>
<dbReference type="PANTHER" id="PTHR10342">
    <property type="entry name" value="ARYLSULFATASE"/>
    <property type="match status" value="1"/>
</dbReference>
<gene>
    <name evidence="8" type="ORF">EGW08_001917</name>
</gene>
<reference evidence="8 9" key="1">
    <citation type="submission" date="2019-01" db="EMBL/GenBank/DDBJ databases">
        <title>A draft genome assembly of the solar-powered sea slug Elysia chlorotica.</title>
        <authorList>
            <person name="Cai H."/>
            <person name="Li Q."/>
            <person name="Fang X."/>
            <person name="Li J."/>
            <person name="Curtis N.E."/>
            <person name="Altenburger A."/>
            <person name="Shibata T."/>
            <person name="Feng M."/>
            <person name="Maeda T."/>
            <person name="Schwartz J.A."/>
            <person name="Shigenobu S."/>
            <person name="Lundholm N."/>
            <person name="Nishiyama T."/>
            <person name="Yang H."/>
            <person name="Hasebe M."/>
            <person name="Li S."/>
            <person name="Pierce S.K."/>
            <person name="Wang J."/>
        </authorList>
    </citation>
    <scope>NUCLEOTIDE SEQUENCE [LARGE SCALE GENOMIC DNA]</scope>
    <source>
        <strain evidence="8">EC2010</strain>
        <tissue evidence="8">Whole organism of an adult</tissue>
    </source>
</reference>
<dbReference type="Gene3D" id="3.40.720.10">
    <property type="entry name" value="Alkaline Phosphatase, subunit A"/>
    <property type="match status" value="1"/>
</dbReference>
<dbReference type="InterPro" id="IPR017850">
    <property type="entry name" value="Alkaline_phosphatase_core_sf"/>
</dbReference>